<sequence>MCMVLLQRFSQRARDPRLLLGMVLILGGGVAGAALAGTSSTVLVPQAIESIAVGSPLYEENFRLVEVPQSIAGSYVHGMSIPLESRAQRSIAAGELLSTETLGKQKTGIVMALPLALSVPTDMESGDQVTIWRVPRSKDDGGGVVAQHATFVKVKENRTMVDGKVTVEVRVSRGGVANIIDSLSRGDSFVIVDSSDE</sequence>
<organism evidence="1 2">
    <name type="scientific">Arcanobacterium phocae</name>
    <dbReference type="NCBI Taxonomy" id="131112"/>
    <lineage>
        <taxon>Bacteria</taxon>
        <taxon>Bacillati</taxon>
        <taxon>Actinomycetota</taxon>
        <taxon>Actinomycetes</taxon>
        <taxon>Actinomycetales</taxon>
        <taxon>Actinomycetaceae</taxon>
        <taxon>Arcanobacterium</taxon>
    </lineage>
</organism>
<proteinExistence type="predicted"/>
<dbReference type="EMBL" id="LT629804">
    <property type="protein sequence ID" value="SDU77688.1"/>
    <property type="molecule type" value="Genomic_DNA"/>
</dbReference>
<dbReference type="Proteomes" id="UP000214355">
    <property type="component" value="Chromosome I"/>
</dbReference>
<evidence type="ECO:0000313" key="1">
    <source>
        <dbReference type="EMBL" id="SDU77688.1"/>
    </source>
</evidence>
<evidence type="ECO:0008006" key="3">
    <source>
        <dbReference type="Google" id="ProtNLM"/>
    </source>
</evidence>
<gene>
    <name evidence="1" type="ORF">SAMN04489737_0126</name>
</gene>
<evidence type="ECO:0000313" key="2">
    <source>
        <dbReference type="Proteomes" id="UP000214355"/>
    </source>
</evidence>
<protein>
    <recommendedName>
        <fullName evidence="3">SAF domain-containing protein</fullName>
    </recommendedName>
</protein>
<accession>A0A1H2LAP1</accession>
<keyword evidence="2" id="KW-1185">Reference proteome</keyword>
<name>A0A1H2LAP1_9ACTO</name>
<reference evidence="2" key="1">
    <citation type="submission" date="2016-10" db="EMBL/GenBank/DDBJ databases">
        <authorList>
            <person name="Varghese N."/>
            <person name="Submissions S."/>
        </authorList>
    </citation>
    <scope>NUCLEOTIDE SEQUENCE [LARGE SCALE GENOMIC DNA]</scope>
    <source>
        <strain evidence="2">DSM 10002</strain>
    </source>
</reference>
<dbReference type="STRING" id="131112.SAMN04489737_0126"/>
<dbReference type="AlphaFoldDB" id="A0A1H2LAP1"/>